<proteinExistence type="predicted"/>
<dbReference type="RefSeq" id="WP_377817517.1">
    <property type="nucleotide sequence ID" value="NZ_JBHSLU010000063.1"/>
</dbReference>
<comment type="caution">
    <text evidence="1">The sequence shown here is derived from an EMBL/GenBank/DDBJ whole genome shotgun (WGS) entry which is preliminary data.</text>
</comment>
<sequence length="113" mass="11943">MTTQPARKNKMYTRTLTFTSVNVGTDKKGNAFANFRADTVVKSGAKAGSTISIFGQAFGRHYAAMKDAIVVGQTAKVSGYQDRRQADEANGVTALQSFVLIDLPAAKAAPIAA</sequence>
<gene>
    <name evidence="1" type="ORF">ACFPN9_20365</name>
</gene>
<reference evidence="2" key="1">
    <citation type="journal article" date="2019" name="Int. J. Syst. Evol. Microbiol.">
        <title>The Global Catalogue of Microorganisms (GCM) 10K type strain sequencing project: providing services to taxonomists for standard genome sequencing and annotation.</title>
        <authorList>
            <consortium name="The Broad Institute Genomics Platform"/>
            <consortium name="The Broad Institute Genome Sequencing Center for Infectious Disease"/>
            <person name="Wu L."/>
            <person name="Ma J."/>
        </authorList>
    </citation>
    <scope>NUCLEOTIDE SEQUENCE [LARGE SCALE GENOMIC DNA]</scope>
    <source>
        <strain evidence="2">CCUG 43117</strain>
    </source>
</reference>
<evidence type="ECO:0000313" key="1">
    <source>
        <dbReference type="EMBL" id="MFC5507601.1"/>
    </source>
</evidence>
<keyword evidence="2" id="KW-1185">Reference proteome</keyword>
<evidence type="ECO:0008006" key="3">
    <source>
        <dbReference type="Google" id="ProtNLM"/>
    </source>
</evidence>
<accession>A0ABW0P4I3</accession>
<protein>
    <recommendedName>
        <fullName evidence="3">Helix-destabilizing protein</fullName>
    </recommendedName>
</protein>
<dbReference type="EMBL" id="JBHSLU010000063">
    <property type="protein sequence ID" value="MFC5507601.1"/>
    <property type="molecule type" value="Genomic_DNA"/>
</dbReference>
<organism evidence="1 2">
    <name type="scientific">Bosea massiliensis</name>
    <dbReference type="NCBI Taxonomy" id="151419"/>
    <lineage>
        <taxon>Bacteria</taxon>
        <taxon>Pseudomonadati</taxon>
        <taxon>Pseudomonadota</taxon>
        <taxon>Alphaproteobacteria</taxon>
        <taxon>Hyphomicrobiales</taxon>
        <taxon>Boseaceae</taxon>
        <taxon>Bosea</taxon>
    </lineage>
</organism>
<evidence type="ECO:0000313" key="2">
    <source>
        <dbReference type="Proteomes" id="UP001596060"/>
    </source>
</evidence>
<name>A0ABW0P4I3_9HYPH</name>
<dbReference type="Proteomes" id="UP001596060">
    <property type="component" value="Unassembled WGS sequence"/>
</dbReference>